<reference evidence="1 2" key="1">
    <citation type="journal article" date="2010" name="Stand. Genomic Sci.">
        <title>Complete genome sequence of Ilyobacter polytropus type strain (CuHbu1).</title>
        <authorList>
            <person name="Sikorski J."/>
            <person name="Chertkov O."/>
            <person name="Lapidus A."/>
            <person name="Nolan M."/>
            <person name="Lucas S."/>
            <person name="Del Rio T.G."/>
            <person name="Tice H."/>
            <person name="Cheng J.F."/>
            <person name="Tapia R."/>
            <person name="Han C."/>
            <person name="Goodwin L."/>
            <person name="Pitluck S."/>
            <person name="Liolios K."/>
            <person name="Ivanova N."/>
            <person name="Mavromatis K."/>
            <person name="Mikhailova N."/>
            <person name="Pati A."/>
            <person name="Chen A."/>
            <person name="Palaniappan K."/>
            <person name="Land M."/>
            <person name="Hauser L."/>
            <person name="Chang Y.J."/>
            <person name="Jeffries C.D."/>
            <person name="Brambilla E."/>
            <person name="Yasawong M."/>
            <person name="Rohde M."/>
            <person name="Pukall R."/>
            <person name="Spring S."/>
            <person name="Goker M."/>
            <person name="Woyke T."/>
            <person name="Bristow J."/>
            <person name="Eisen J.A."/>
            <person name="Markowitz V."/>
            <person name="Hugenholtz P."/>
            <person name="Kyrpides N.C."/>
            <person name="Klenk H.P."/>
        </authorList>
    </citation>
    <scope>NUCLEOTIDE SEQUENCE [LARGE SCALE GENOMIC DNA]</scope>
    <source>
        <strain evidence="2">ATCC 51220 / DSM 2926 / LMG 16218 / CuHBu1</strain>
    </source>
</reference>
<dbReference type="AlphaFoldDB" id="E3H7C3"/>
<dbReference type="HOGENOM" id="CLU_2167532_0_0_0"/>
<dbReference type="STRING" id="572544.Ilyop_1038"/>
<evidence type="ECO:0000313" key="2">
    <source>
        <dbReference type="Proteomes" id="UP000006875"/>
    </source>
</evidence>
<keyword evidence="2" id="KW-1185">Reference proteome</keyword>
<organism evidence="1 2">
    <name type="scientific">Ilyobacter polytropus (strain ATCC 51220 / DSM 2926 / LMG 16218 / CuHBu1)</name>
    <dbReference type="NCBI Taxonomy" id="572544"/>
    <lineage>
        <taxon>Bacteria</taxon>
        <taxon>Fusobacteriati</taxon>
        <taxon>Fusobacteriota</taxon>
        <taxon>Fusobacteriia</taxon>
        <taxon>Fusobacteriales</taxon>
        <taxon>Fusobacteriaceae</taxon>
        <taxon>Ilyobacter</taxon>
    </lineage>
</organism>
<gene>
    <name evidence="1" type="ordered locus">Ilyop_1038</name>
</gene>
<dbReference type="Proteomes" id="UP000006875">
    <property type="component" value="Chromosome"/>
</dbReference>
<sequence>MRVRANKTIRYNGVTYLKGDIFEPAEKDLERILKGDKASSLIEDAQQEKGKEIIKKVPISYMELLELSHKELDELDESLEIETKGTIAERTLGIWDFLSQGSKVEEDENI</sequence>
<dbReference type="KEGG" id="ipo:Ilyop_1038"/>
<dbReference type="RefSeq" id="WP_013387487.1">
    <property type="nucleotide sequence ID" value="NC_014632.1"/>
</dbReference>
<dbReference type="EMBL" id="CP002281">
    <property type="protein sequence ID" value="ADO82819.1"/>
    <property type="molecule type" value="Genomic_DNA"/>
</dbReference>
<accession>E3H7C3</accession>
<protein>
    <submittedName>
        <fullName evidence="1">Uncharacterized protein</fullName>
    </submittedName>
</protein>
<evidence type="ECO:0000313" key="1">
    <source>
        <dbReference type="EMBL" id="ADO82819.1"/>
    </source>
</evidence>
<name>E3H7C3_ILYPC</name>
<proteinExistence type="predicted"/>